<dbReference type="AlphaFoldDB" id="A0A9N9B2U4"/>
<accession>A0A9N9B2U4</accession>
<evidence type="ECO:0000313" key="3">
    <source>
        <dbReference type="Proteomes" id="UP000789706"/>
    </source>
</evidence>
<evidence type="ECO:0000256" key="1">
    <source>
        <dbReference type="SAM" id="MobiDB-lite"/>
    </source>
</evidence>
<dbReference type="EMBL" id="CAJVPK010000816">
    <property type="protein sequence ID" value="CAG8551357.1"/>
    <property type="molecule type" value="Genomic_DNA"/>
</dbReference>
<protein>
    <submittedName>
        <fullName evidence="2">2153_t:CDS:1</fullName>
    </submittedName>
</protein>
<comment type="caution">
    <text evidence="2">The sequence shown here is derived from an EMBL/GenBank/DDBJ whole genome shotgun (WGS) entry which is preliminary data.</text>
</comment>
<name>A0A9N9B2U4_9GLOM</name>
<keyword evidence="3" id="KW-1185">Reference proteome</keyword>
<reference evidence="2" key="1">
    <citation type="submission" date="2021-06" db="EMBL/GenBank/DDBJ databases">
        <authorList>
            <person name="Kallberg Y."/>
            <person name="Tangrot J."/>
            <person name="Rosling A."/>
        </authorList>
    </citation>
    <scope>NUCLEOTIDE SEQUENCE</scope>
    <source>
        <strain evidence="2">AZ414A</strain>
    </source>
</reference>
<gene>
    <name evidence="2" type="ORF">DEBURN_LOCUS7115</name>
</gene>
<feature type="region of interest" description="Disordered" evidence="1">
    <location>
        <begin position="233"/>
        <end position="255"/>
    </location>
</feature>
<proteinExistence type="predicted"/>
<organism evidence="2 3">
    <name type="scientific">Diversispora eburnea</name>
    <dbReference type="NCBI Taxonomy" id="1213867"/>
    <lineage>
        <taxon>Eukaryota</taxon>
        <taxon>Fungi</taxon>
        <taxon>Fungi incertae sedis</taxon>
        <taxon>Mucoromycota</taxon>
        <taxon>Glomeromycotina</taxon>
        <taxon>Glomeromycetes</taxon>
        <taxon>Diversisporales</taxon>
        <taxon>Diversisporaceae</taxon>
        <taxon>Diversispora</taxon>
    </lineage>
</organism>
<dbReference type="OrthoDB" id="2440501at2759"/>
<evidence type="ECO:0000313" key="2">
    <source>
        <dbReference type="EMBL" id="CAG8551357.1"/>
    </source>
</evidence>
<sequence>MDALILTLHADIEPEFQVHTQNLSRKAIDLVKTSTGRRIAIEFDNIKTACIKLGKGKVLESWQELTQVSRLLSEKSDEEILSLEISDKYRPRQKTVREVLEQKINVKKNEYLTPLRDRNDAELSCMFIVLREQQRYQNNPFTIRTELQEDLMEISPQITEASCGKDIPLTRDECRRDPILFESNADIGFTQALQNNDTSPSSKNVIEPAPKLCSKLDDLKKEGYYVSPGISINEAPNKKKKKEKGNVYENKPKKISKPQAMIRELSVVPISDELSITISGRNIHCLYCEVDDIEKKGDRTNRKSEMQV</sequence>
<dbReference type="Proteomes" id="UP000789706">
    <property type="component" value="Unassembled WGS sequence"/>
</dbReference>